<accession>A0A381T315</accession>
<reference evidence="1" key="1">
    <citation type="submission" date="2018-05" db="EMBL/GenBank/DDBJ databases">
        <authorList>
            <person name="Lanie J.A."/>
            <person name="Ng W.-L."/>
            <person name="Kazmierczak K.M."/>
            <person name="Andrzejewski T.M."/>
            <person name="Davidsen T.M."/>
            <person name="Wayne K.J."/>
            <person name="Tettelin H."/>
            <person name="Glass J.I."/>
            <person name="Rusch D."/>
            <person name="Podicherti R."/>
            <person name="Tsui H.-C.T."/>
            <person name="Winkler M.E."/>
        </authorList>
    </citation>
    <scope>NUCLEOTIDE SEQUENCE</scope>
</reference>
<proteinExistence type="predicted"/>
<dbReference type="InterPro" id="IPR021314">
    <property type="entry name" value="DUF2911"/>
</dbReference>
<sequence>MAVVGGLMFVSVDVLLDAWQSPARPNAAPSGRATTAVSFDGRLMGGGRMWLNRSTSHSGPAWMTIDYGQPHARGRTIFGDVVPYGRIWRLGANTATHLTLDLHVRIGELEIPRGAYTLYMLPREDGADLVVSNQTRQWGTEYDDSLDLGRVPLRRRSLPETVESLAITLQPSLSPTAGVLPSGLLRIAWGTMEFSVDWEVVWQDSE</sequence>
<dbReference type="EMBL" id="UINC01003875">
    <property type="protein sequence ID" value="SVA09978.1"/>
    <property type="molecule type" value="Genomic_DNA"/>
</dbReference>
<evidence type="ECO:0008006" key="2">
    <source>
        <dbReference type="Google" id="ProtNLM"/>
    </source>
</evidence>
<dbReference type="AlphaFoldDB" id="A0A381T315"/>
<dbReference type="Pfam" id="PF11138">
    <property type="entry name" value="DUF2911"/>
    <property type="match status" value="1"/>
</dbReference>
<gene>
    <name evidence="1" type="ORF">METZ01_LOCUS62832</name>
</gene>
<name>A0A381T315_9ZZZZ</name>
<organism evidence="1">
    <name type="scientific">marine metagenome</name>
    <dbReference type="NCBI Taxonomy" id="408172"/>
    <lineage>
        <taxon>unclassified sequences</taxon>
        <taxon>metagenomes</taxon>
        <taxon>ecological metagenomes</taxon>
    </lineage>
</organism>
<protein>
    <recommendedName>
        <fullName evidence="2">DUF2911 domain-containing protein</fullName>
    </recommendedName>
</protein>
<evidence type="ECO:0000313" key="1">
    <source>
        <dbReference type="EMBL" id="SVA09978.1"/>
    </source>
</evidence>